<gene>
    <name evidence="2" type="ORF">AAT19DRAFT_8769</name>
</gene>
<reference evidence="2 3" key="1">
    <citation type="journal article" date="2018" name="Elife">
        <title>Functional genomics of lipid metabolism in the oleaginous yeast Rhodosporidium toruloides.</title>
        <authorList>
            <person name="Coradetti S.T."/>
            <person name="Pinel D."/>
            <person name="Geiselman G."/>
            <person name="Ito M."/>
            <person name="Mondo S."/>
            <person name="Reilly M.C."/>
            <person name="Cheng Y.F."/>
            <person name="Bauer S."/>
            <person name="Grigoriev I."/>
            <person name="Gladden J.M."/>
            <person name="Simmons B.A."/>
            <person name="Brem R."/>
            <person name="Arkin A.P."/>
            <person name="Skerker J.M."/>
        </authorList>
    </citation>
    <scope>NUCLEOTIDE SEQUENCE [LARGE SCALE GENOMIC DNA]</scope>
    <source>
        <strain evidence="2 3">NBRC 0880</strain>
    </source>
</reference>
<feature type="region of interest" description="Disordered" evidence="1">
    <location>
        <begin position="312"/>
        <end position="344"/>
    </location>
</feature>
<feature type="compositionally biased region" description="Basic and acidic residues" evidence="1">
    <location>
        <begin position="325"/>
        <end position="335"/>
    </location>
</feature>
<dbReference type="Proteomes" id="UP000239560">
    <property type="component" value="Unassembled WGS sequence"/>
</dbReference>
<feature type="compositionally biased region" description="Basic and acidic residues" evidence="1">
    <location>
        <begin position="380"/>
        <end position="398"/>
    </location>
</feature>
<dbReference type="OrthoDB" id="3357341at2759"/>
<feature type="region of interest" description="Disordered" evidence="1">
    <location>
        <begin position="380"/>
        <end position="405"/>
    </location>
</feature>
<protein>
    <submittedName>
        <fullName evidence="2">Uncharacterized protein</fullName>
    </submittedName>
</protein>
<name>A0A2T0AI56_RHOTO</name>
<dbReference type="EMBL" id="LCTV02000001">
    <property type="protein sequence ID" value="PRQ77701.1"/>
    <property type="molecule type" value="Genomic_DNA"/>
</dbReference>
<accession>A0A2T0AI56</accession>
<comment type="caution">
    <text evidence="2">The sequence shown here is derived from an EMBL/GenBank/DDBJ whole genome shotgun (WGS) entry which is preliminary data.</text>
</comment>
<evidence type="ECO:0000313" key="2">
    <source>
        <dbReference type="EMBL" id="PRQ77701.1"/>
    </source>
</evidence>
<evidence type="ECO:0000313" key="3">
    <source>
        <dbReference type="Proteomes" id="UP000239560"/>
    </source>
</evidence>
<evidence type="ECO:0000256" key="1">
    <source>
        <dbReference type="SAM" id="MobiDB-lite"/>
    </source>
</evidence>
<proteinExistence type="predicted"/>
<organism evidence="2 3">
    <name type="scientific">Rhodotorula toruloides</name>
    <name type="common">Yeast</name>
    <name type="synonym">Rhodosporidium toruloides</name>
    <dbReference type="NCBI Taxonomy" id="5286"/>
    <lineage>
        <taxon>Eukaryota</taxon>
        <taxon>Fungi</taxon>
        <taxon>Dikarya</taxon>
        <taxon>Basidiomycota</taxon>
        <taxon>Pucciniomycotina</taxon>
        <taxon>Microbotryomycetes</taxon>
        <taxon>Sporidiobolales</taxon>
        <taxon>Sporidiobolaceae</taxon>
        <taxon>Rhodotorula</taxon>
    </lineage>
</organism>
<feature type="compositionally biased region" description="Pro residues" evidence="1">
    <location>
        <begin position="213"/>
        <end position="230"/>
    </location>
</feature>
<sequence length="405" mass="43702">MPLDSNLFVLLVRPRTGAPGHVDFLVDNSGAGKADEPAYEARKDPSTGTITLVDPYTSAILGSSNIAPPPLPNASPNPKHRLISLDSPPAEVHLRNKAGLSWAWEMEWEEVQYVWTRDIVSLVGGDRGYTLSVSRRPDPNYPVVVFRPEKKGGNIEILDYNLARVEPAIADRKGLEIAALLALSHFIDHLFSLPPSTAASPALTPPIASTSSAPPPSTKPAPPVPSPPAPQRKKSSLRTLATNEVEVTDPSPAALDAYCERCLSLLSDPSLLYLVLFASPSPRSNETVPAVAALAERVKRRRYKQSGEEVRLFVDDSGAGPVADGGKRKEGKEGKGSTPALAPPDSLKIYLSRIDMSDLLPNHHRRPSMAPVRGVINLDEGRHVSSEDGKDEKAEEGGWRGWFGL</sequence>
<feature type="region of interest" description="Disordered" evidence="1">
    <location>
        <begin position="202"/>
        <end position="245"/>
    </location>
</feature>
<dbReference type="AlphaFoldDB" id="A0A2T0AI56"/>
<feature type="compositionally biased region" description="Low complexity" evidence="1">
    <location>
        <begin position="202"/>
        <end position="212"/>
    </location>
</feature>